<evidence type="ECO:0000313" key="2">
    <source>
        <dbReference type="EMBL" id="SFJ30843.1"/>
    </source>
</evidence>
<proteinExistence type="predicted"/>
<name>A0A1I3Q9P9_9PSEU</name>
<organism evidence="2 3">
    <name type="scientific">Amycolatopsis sacchari</name>
    <dbReference type="NCBI Taxonomy" id="115433"/>
    <lineage>
        <taxon>Bacteria</taxon>
        <taxon>Bacillati</taxon>
        <taxon>Actinomycetota</taxon>
        <taxon>Actinomycetes</taxon>
        <taxon>Pseudonocardiales</taxon>
        <taxon>Pseudonocardiaceae</taxon>
        <taxon>Amycolatopsis</taxon>
    </lineage>
</organism>
<dbReference type="RefSeq" id="WP_091505442.1">
    <property type="nucleotide sequence ID" value="NZ_FORP01000004.1"/>
</dbReference>
<evidence type="ECO:0000313" key="3">
    <source>
        <dbReference type="Proteomes" id="UP000199025"/>
    </source>
</evidence>
<keyword evidence="1" id="KW-1133">Transmembrane helix</keyword>
<dbReference type="STRING" id="115433.SAMN05421835_104248"/>
<gene>
    <name evidence="2" type="ORF">SAMN05421835_104248</name>
</gene>
<reference evidence="2 3" key="1">
    <citation type="submission" date="2016-10" db="EMBL/GenBank/DDBJ databases">
        <authorList>
            <person name="de Groot N.N."/>
        </authorList>
    </citation>
    <scope>NUCLEOTIDE SEQUENCE [LARGE SCALE GENOMIC DNA]</scope>
    <source>
        <strain evidence="2 3">DSM 44468</strain>
    </source>
</reference>
<keyword evidence="1" id="KW-0472">Membrane</keyword>
<feature type="transmembrane region" description="Helical" evidence="1">
    <location>
        <begin position="63"/>
        <end position="84"/>
    </location>
</feature>
<sequence length="265" mass="29020">MVSFLTEAGKRVAARWFTQILLPGLLLAVIAVSGWVLGHAHAFDVDRLASAAERGAGRKPVRLAVEVAVVVVGAGVAGTLARGLGTGVRRFWLRERALLAPRLRRARAVEAAKKRGTEPVAAYLPARPTWLSDRLRLVEVRVRAQYWFSAALAWPRIWLLTSEEFHAPVRNARARFDDACALAGWAVLYLVVGVLWWPAVVVAVVAFVVAWRRARVSLEEFATLVEAAIDVRWRDLAEALGIAVQGESPTPAEGALIDDRLRKGS</sequence>
<dbReference type="EMBL" id="FORP01000004">
    <property type="protein sequence ID" value="SFJ30843.1"/>
    <property type="molecule type" value="Genomic_DNA"/>
</dbReference>
<keyword evidence="3" id="KW-1185">Reference proteome</keyword>
<accession>A0A1I3Q9P9</accession>
<protein>
    <submittedName>
        <fullName evidence="2">Uncharacterized protein</fullName>
    </submittedName>
</protein>
<dbReference type="AlphaFoldDB" id="A0A1I3Q9P9"/>
<keyword evidence="1" id="KW-0812">Transmembrane</keyword>
<feature type="transmembrane region" description="Helical" evidence="1">
    <location>
        <begin position="181"/>
        <end position="211"/>
    </location>
</feature>
<dbReference type="Proteomes" id="UP000199025">
    <property type="component" value="Unassembled WGS sequence"/>
</dbReference>
<evidence type="ECO:0000256" key="1">
    <source>
        <dbReference type="SAM" id="Phobius"/>
    </source>
</evidence>
<dbReference type="OrthoDB" id="529448at2"/>
<feature type="transmembrane region" description="Helical" evidence="1">
    <location>
        <begin position="20"/>
        <end position="43"/>
    </location>
</feature>